<dbReference type="InterPro" id="IPR037175">
    <property type="entry name" value="KFase_sf"/>
</dbReference>
<dbReference type="Proteomes" id="UP001370348">
    <property type="component" value="Chromosome"/>
</dbReference>
<sequence length="354" mass="38219">MIVIDRIDWPWADTARMLACMRAFGMSFWLFSLLCLHACAVTYASPGRETFPRLGTADEIENFKATSRNWGRWGPHDERGTVNLITPETRKRAAGLVRSGITVSLAHALETAPAADVPYPLEHQMLSTGQSPESVFSADKVAIAYHGWSHTHLDALCHIFDKGKLYNGYAQELVTMAGCTAASIQSVQDGIFTRGVFIDMASFRGVPYLEPGAPISADDLALWEQRTGVLVEPGDAVVVRTGRWKRRSAVGPWDVSMHSAGLAASSAAWFKARGVSLVATDVGADVIPSGIPGVAMPVHQLLINTLGIHILDDVDPEALMKRAADERRVTFLFEVAPLAIAGGTGSPVNPLAIF</sequence>
<organism evidence="1 2">
    <name type="scientific">Pendulispora albinea</name>
    <dbReference type="NCBI Taxonomy" id="2741071"/>
    <lineage>
        <taxon>Bacteria</taxon>
        <taxon>Pseudomonadati</taxon>
        <taxon>Myxococcota</taxon>
        <taxon>Myxococcia</taxon>
        <taxon>Myxococcales</taxon>
        <taxon>Sorangiineae</taxon>
        <taxon>Pendulisporaceae</taxon>
        <taxon>Pendulispora</taxon>
    </lineage>
</organism>
<proteinExistence type="predicted"/>
<reference evidence="1 2" key="1">
    <citation type="submission" date="2021-12" db="EMBL/GenBank/DDBJ databases">
        <title>Discovery of the Pendulisporaceae a myxobacterial family with distinct sporulation behavior and unique specialized metabolism.</title>
        <authorList>
            <person name="Garcia R."/>
            <person name="Popoff A."/>
            <person name="Bader C.D."/>
            <person name="Loehr J."/>
            <person name="Walesch S."/>
            <person name="Walt C."/>
            <person name="Boldt J."/>
            <person name="Bunk B."/>
            <person name="Haeckl F.J.F.P.J."/>
            <person name="Gunesch A.P."/>
            <person name="Birkelbach J."/>
            <person name="Nuebel U."/>
            <person name="Pietschmann T."/>
            <person name="Bach T."/>
            <person name="Mueller R."/>
        </authorList>
    </citation>
    <scope>NUCLEOTIDE SEQUENCE [LARGE SCALE GENOMIC DNA]</scope>
    <source>
        <strain evidence="1 2">MSr11954</strain>
    </source>
</reference>
<accession>A0ABZ2LWV1</accession>
<dbReference type="Gene3D" id="3.50.30.50">
    <property type="entry name" value="Putative cyclase"/>
    <property type="match status" value="1"/>
</dbReference>
<dbReference type="EMBL" id="CP089984">
    <property type="protein sequence ID" value="WXB13601.1"/>
    <property type="molecule type" value="Genomic_DNA"/>
</dbReference>
<dbReference type="PANTHER" id="PTHR34861">
    <property type="match status" value="1"/>
</dbReference>
<dbReference type="Pfam" id="PF04199">
    <property type="entry name" value="Cyclase"/>
    <property type="match status" value="1"/>
</dbReference>
<dbReference type="RefSeq" id="WP_394823214.1">
    <property type="nucleotide sequence ID" value="NZ_CP089984.1"/>
</dbReference>
<evidence type="ECO:0000313" key="2">
    <source>
        <dbReference type="Proteomes" id="UP001370348"/>
    </source>
</evidence>
<dbReference type="SUPFAM" id="SSF102198">
    <property type="entry name" value="Putative cyclase"/>
    <property type="match status" value="1"/>
</dbReference>
<protein>
    <submittedName>
        <fullName evidence="1">Cyclase family protein</fullName>
    </submittedName>
</protein>
<dbReference type="PANTHER" id="PTHR34861:SF10">
    <property type="entry name" value="CYCLASE"/>
    <property type="match status" value="1"/>
</dbReference>
<evidence type="ECO:0000313" key="1">
    <source>
        <dbReference type="EMBL" id="WXB13601.1"/>
    </source>
</evidence>
<keyword evidence="2" id="KW-1185">Reference proteome</keyword>
<name>A0ABZ2LWV1_9BACT</name>
<gene>
    <name evidence="1" type="ORF">LZC94_37910</name>
</gene>
<dbReference type="InterPro" id="IPR007325">
    <property type="entry name" value="KFase/CYL"/>
</dbReference>